<dbReference type="SUPFAM" id="SSF53335">
    <property type="entry name" value="S-adenosyl-L-methionine-dependent methyltransferases"/>
    <property type="match status" value="1"/>
</dbReference>
<protein>
    <submittedName>
        <fullName evidence="2">Methyltransferase family protein</fullName>
    </submittedName>
</protein>
<dbReference type="EMBL" id="PDJE01000001">
    <property type="protein sequence ID" value="PFG31842.1"/>
    <property type="molecule type" value="Genomic_DNA"/>
</dbReference>
<dbReference type="CDD" id="cd02440">
    <property type="entry name" value="AdoMet_MTases"/>
    <property type="match status" value="1"/>
</dbReference>
<reference evidence="2 3" key="1">
    <citation type="submission" date="2017-10" db="EMBL/GenBank/DDBJ databases">
        <title>Sequencing the genomes of 1000 actinobacteria strains.</title>
        <authorList>
            <person name="Klenk H.-P."/>
        </authorList>
    </citation>
    <scope>NUCLEOTIDE SEQUENCE [LARGE SCALE GENOMIC DNA]</scope>
    <source>
        <strain evidence="2 3">DSM 21798</strain>
    </source>
</reference>
<accession>A0A2A9E0V0</accession>
<dbReference type="Pfam" id="PF13649">
    <property type="entry name" value="Methyltransf_25"/>
    <property type="match status" value="1"/>
</dbReference>
<organism evidence="2 3">
    <name type="scientific">Paramicrobacterium agarici</name>
    <dbReference type="NCBI Taxonomy" id="630514"/>
    <lineage>
        <taxon>Bacteria</taxon>
        <taxon>Bacillati</taxon>
        <taxon>Actinomycetota</taxon>
        <taxon>Actinomycetes</taxon>
        <taxon>Micrococcales</taxon>
        <taxon>Microbacteriaceae</taxon>
        <taxon>Paramicrobacterium</taxon>
    </lineage>
</organism>
<keyword evidence="3" id="KW-1185">Reference proteome</keyword>
<keyword evidence="2" id="KW-0808">Transferase</keyword>
<sequence>MTPTFDWDAYYAAMAGREPRKNLLAALEHWGERQPGEAVDLGAGDGLESRELASRGWRVTAIDGDSGLRARLDGVEGVTPERRDFAHISELPASDLVFAGFSLPFCPPSHFDALWGAIRTCLRPGGLLAVEFFGVRDKWAGTPGMTFHTHNDVERMLWGLETLLLDEDEREGRSFDGPKHWHVFHVIARCPESDAPR</sequence>
<evidence type="ECO:0000313" key="2">
    <source>
        <dbReference type="EMBL" id="PFG31842.1"/>
    </source>
</evidence>
<evidence type="ECO:0000313" key="3">
    <source>
        <dbReference type="Proteomes" id="UP000221369"/>
    </source>
</evidence>
<gene>
    <name evidence="2" type="ORF">ATJ78_2823</name>
</gene>
<dbReference type="Gene3D" id="3.40.50.150">
    <property type="entry name" value="Vaccinia Virus protein VP39"/>
    <property type="match status" value="1"/>
</dbReference>
<dbReference type="Proteomes" id="UP000221369">
    <property type="component" value="Unassembled WGS sequence"/>
</dbReference>
<evidence type="ECO:0000259" key="1">
    <source>
        <dbReference type="Pfam" id="PF13649"/>
    </source>
</evidence>
<dbReference type="InterPro" id="IPR029063">
    <property type="entry name" value="SAM-dependent_MTases_sf"/>
</dbReference>
<name>A0A2A9E0V0_9MICO</name>
<dbReference type="RefSeq" id="WP_098408798.1">
    <property type="nucleotide sequence ID" value="NZ_PDJE01000001.1"/>
</dbReference>
<dbReference type="GO" id="GO:0008168">
    <property type="term" value="F:methyltransferase activity"/>
    <property type="evidence" value="ECO:0007669"/>
    <property type="project" value="UniProtKB-KW"/>
</dbReference>
<proteinExistence type="predicted"/>
<dbReference type="InterPro" id="IPR041698">
    <property type="entry name" value="Methyltransf_25"/>
</dbReference>
<dbReference type="AlphaFoldDB" id="A0A2A9E0V0"/>
<keyword evidence="2" id="KW-0489">Methyltransferase</keyword>
<dbReference type="GO" id="GO:0032259">
    <property type="term" value="P:methylation"/>
    <property type="evidence" value="ECO:0007669"/>
    <property type="project" value="UniProtKB-KW"/>
</dbReference>
<comment type="caution">
    <text evidence="2">The sequence shown here is derived from an EMBL/GenBank/DDBJ whole genome shotgun (WGS) entry which is preliminary data.</text>
</comment>
<feature type="domain" description="Methyltransferase" evidence="1">
    <location>
        <begin position="39"/>
        <end position="126"/>
    </location>
</feature>